<dbReference type="AlphaFoldDB" id="A0A5B7K422"/>
<organism evidence="2 3">
    <name type="scientific">Portunus trituberculatus</name>
    <name type="common">Swimming crab</name>
    <name type="synonym">Neptunus trituberculatus</name>
    <dbReference type="NCBI Taxonomy" id="210409"/>
    <lineage>
        <taxon>Eukaryota</taxon>
        <taxon>Metazoa</taxon>
        <taxon>Ecdysozoa</taxon>
        <taxon>Arthropoda</taxon>
        <taxon>Crustacea</taxon>
        <taxon>Multicrustacea</taxon>
        <taxon>Malacostraca</taxon>
        <taxon>Eumalacostraca</taxon>
        <taxon>Eucarida</taxon>
        <taxon>Decapoda</taxon>
        <taxon>Pleocyemata</taxon>
        <taxon>Brachyura</taxon>
        <taxon>Eubrachyura</taxon>
        <taxon>Portunoidea</taxon>
        <taxon>Portunidae</taxon>
        <taxon>Portuninae</taxon>
        <taxon>Portunus</taxon>
    </lineage>
</organism>
<protein>
    <submittedName>
        <fullName evidence="2">Uncharacterized protein</fullName>
    </submittedName>
</protein>
<keyword evidence="3" id="KW-1185">Reference proteome</keyword>
<dbReference type="EMBL" id="VSRR010120566">
    <property type="protein sequence ID" value="MPC99928.1"/>
    <property type="molecule type" value="Genomic_DNA"/>
</dbReference>
<sequence>MQLLGCRAEPRPAYFAPPTRGRKVKASRDGRCVLLSLSRSLEGRGWVGIISAGRGAKQGPAVLPFVNPVKELGKWCSTGHAHMGCGAPQTAGAKHSSRWRPNSRRRHTPSDP</sequence>
<feature type="compositionally biased region" description="Basic residues" evidence="1">
    <location>
        <begin position="95"/>
        <end position="112"/>
    </location>
</feature>
<reference evidence="2 3" key="1">
    <citation type="submission" date="2019-05" db="EMBL/GenBank/DDBJ databases">
        <title>Another draft genome of Portunus trituberculatus and its Hox gene families provides insights of decapod evolution.</title>
        <authorList>
            <person name="Jeong J.-H."/>
            <person name="Song I."/>
            <person name="Kim S."/>
            <person name="Choi T."/>
            <person name="Kim D."/>
            <person name="Ryu S."/>
            <person name="Kim W."/>
        </authorList>
    </citation>
    <scope>NUCLEOTIDE SEQUENCE [LARGE SCALE GENOMIC DNA]</scope>
    <source>
        <tissue evidence="2">Muscle</tissue>
    </source>
</reference>
<feature type="region of interest" description="Disordered" evidence="1">
    <location>
        <begin position="84"/>
        <end position="112"/>
    </location>
</feature>
<dbReference type="Proteomes" id="UP000324222">
    <property type="component" value="Unassembled WGS sequence"/>
</dbReference>
<gene>
    <name evidence="2" type="ORF">E2C01_095375</name>
</gene>
<accession>A0A5B7K422</accession>
<proteinExistence type="predicted"/>
<evidence type="ECO:0000313" key="3">
    <source>
        <dbReference type="Proteomes" id="UP000324222"/>
    </source>
</evidence>
<comment type="caution">
    <text evidence="2">The sequence shown here is derived from an EMBL/GenBank/DDBJ whole genome shotgun (WGS) entry which is preliminary data.</text>
</comment>
<evidence type="ECO:0000256" key="1">
    <source>
        <dbReference type="SAM" id="MobiDB-lite"/>
    </source>
</evidence>
<name>A0A5B7K422_PORTR</name>
<evidence type="ECO:0000313" key="2">
    <source>
        <dbReference type="EMBL" id="MPC99928.1"/>
    </source>
</evidence>